<reference evidence="2" key="1">
    <citation type="submission" date="2021-01" db="EMBL/GenBank/DDBJ databases">
        <title>Whole genome shotgun sequence of Planobispora takensis NBRC 109077.</title>
        <authorList>
            <person name="Komaki H."/>
            <person name="Tamura T."/>
        </authorList>
    </citation>
    <scope>NUCLEOTIDE SEQUENCE</scope>
    <source>
        <strain evidence="2">NBRC 109077</strain>
    </source>
</reference>
<evidence type="ECO:0000256" key="1">
    <source>
        <dbReference type="SAM" id="Phobius"/>
    </source>
</evidence>
<accession>A0A8J3SUG5</accession>
<proteinExistence type="predicted"/>
<feature type="transmembrane region" description="Helical" evidence="1">
    <location>
        <begin position="138"/>
        <end position="156"/>
    </location>
</feature>
<dbReference type="AlphaFoldDB" id="A0A8J3SUG5"/>
<gene>
    <name evidence="2" type="ORF">Pta02_28320</name>
</gene>
<evidence type="ECO:0000313" key="2">
    <source>
        <dbReference type="EMBL" id="GII00824.1"/>
    </source>
</evidence>
<keyword evidence="1" id="KW-1133">Transmembrane helix</keyword>
<feature type="transmembrane region" description="Helical" evidence="1">
    <location>
        <begin position="222"/>
        <end position="240"/>
    </location>
</feature>
<protein>
    <submittedName>
        <fullName evidence="2">Uncharacterized protein</fullName>
    </submittedName>
</protein>
<organism evidence="2 3">
    <name type="scientific">Planobispora takensis</name>
    <dbReference type="NCBI Taxonomy" id="1367882"/>
    <lineage>
        <taxon>Bacteria</taxon>
        <taxon>Bacillati</taxon>
        <taxon>Actinomycetota</taxon>
        <taxon>Actinomycetes</taxon>
        <taxon>Streptosporangiales</taxon>
        <taxon>Streptosporangiaceae</taxon>
        <taxon>Planobispora</taxon>
    </lineage>
</organism>
<evidence type="ECO:0000313" key="3">
    <source>
        <dbReference type="Proteomes" id="UP000634476"/>
    </source>
</evidence>
<dbReference type="EMBL" id="BOOK01000018">
    <property type="protein sequence ID" value="GII00824.1"/>
    <property type="molecule type" value="Genomic_DNA"/>
</dbReference>
<feature type="transmembrane region" description="Helical" evidence="1">
    <location>
        <begin position="168"/>
        <end position="191"/>
    </location>
</feature>
<keyword evidence="3" id="KW-1185">Reference proteome</keyword>
<feature type="transmembrane region" description="Helical" evidence="1">
    <location>
        <begin position="51"/>
        <end position="68"/>
    </location>
</feature>
<dbReference type="Proteomes" id="UP000634476">
    <property type="component" value="Unassembled WGS sequence"/>
</dbReference>
<sequence length="471" mass="51798">MRLLRFIRRHRSGRSGEPDGRVRRLRTALYANGLLQTIGLLRLPSPWWVDVAWALGWLALVVLFHGVLGGASRTLRIVLLVSGTVGAAGSLGEEVSEALDARFAARFFDAVELQGWPWLLWLTLILFAQARDGRWGRIAVWSGAASVAAPFVVVLLRSGVVSVSVSDIAYFHGYVLMPLTAISEALQLVWLARSAHDLASSPARAVPRREPRPVRFRLPSGRWLLTVTATVVPLLALPAADHARGPFTSRDDCPRAQSATGEYIPASTLDEICLRAAADAMVGIAEEEGQVLAMQVEEQRKCNAVPRHRPLITPESVSVIRKPIWPETGLEAYEDTPTGSDAFDNGLYDLVAENGLVAALPGHMVISTDSEFRICVTLETYARRPPVETEGWHHVVEVGYRSPTGEIVIRDPMSGTVLPDLAFRGAGDYRIRVHHAWFPWKGEKYGTQRLLIMVYPGRGDDVVVHRAKTGP</sequence>
<keyword evidence="1" id="KW-0812">Transmembrane</keyword>
<keyword evidence="1" id="KW-0472">Membrane</keyword>
<name>A0A8J3SUG5_9ACTN</name>
<comment type="caution">
    <text evidence="2">The sequence shown here is derived from an EMBL/GenBank/DDBJ whole genome shotgun (WGS) entry which is preliminary data.</text>
</comment>